<dbReference type="Proteomes" id="UP000050342">
    <property type="component" value="Unassembled WGS sequence"/>
</dbReference>
<proteinExistence type="predicted"/>
<accession>A0A0Q0XQJ8</accession>
<reference evidence="1 2" key="1">
    <citation type="submission" date="2015-10" db="EMBL/GenBank/DDBJ databases">
        <title>Pseudomonas helleri sp. nov. and Pseudomonas weihenstephanensis sp. nov., isolated from raw cows milk.</title>
        <authorList>
            <person name="Von Neubeck M."/>
            <person name="Huptas C."/>
            <person name="Wenning M."/>
            <person name="Scherer S."/>
        </authorList>
    </citation>
    <scope>NUCLEOTIDE SEQUENCE [LARGE SCALE GENOMIC DNA]</scope>
    <source>
        <strain evidence="1 2">BSTT44</strain>
    </source>
</reference>
<evidence type="ECO:0008006" key="3">
    <source>
        <dbReference type="Google" id="ProtNLM"/>
    </source>
</evidence>
<organism evidence="1 2">
    <name type="scientific">Pseudomonas endophytica</name>
    <dbReference type="NCBI Taxonomy" id="1563157"/>
    <lineage>
        <taxon>Bacteria</taxon>
        <taxon>Pseudomonadati</taxon>
        <taxon>Pseudomonadota</taxon>
        <taxon>Gammaproteobacteria</taxon>
        <taxon>Pseudomonadales</taxon>
        <taxon>Pseudomonadaceae</taxon>
        <taxon>Pseudomonas</taxon>
    </lineage>
</organism>
<evidence type="ECO:0000313" key="1">
    <source>
        <dbReference type="EMBL" id="KQB52263.1"/>
    </source>
</evidence>
<sequence>MSIRPSLCLLMLPLFTGCQYLPHTYYFTAPEHEPNPAWIRIVDFTQHADIYQYENGVRSGGVVRTGPLPFINTQDVGMPKAGQNLTFDYYETPVRPGIETHVGMFWEGPRTQSCFVTVEFTPQAGRYYQFRLTSGSNGTCTAYPSLIERDKDGNGWHLTPNPDVTYSPAGPKAKMYYKNGRFEDPDYQPPAGLYPGM</sequence>
<dbReference type="EMBL" id="LLWH01000203">
    <property type="protein sequence ID" value="KQB52263.1"/>
    <property type="molecule type" value="Genomic_DNA"/>
</dbReference>
<comment type="caution">
    <text evidence="1">The sequence shown here is derived from an EMBL/GenBank/DDBJ whole genome shotgun (WGS) entry which is preliminary data.</text>
</comment>
<dbReference type="PROSITE" id="PS51257">
    <property type="entry name" value="PROKAR_LIPOPROTEIN"/>
    <property type="match status" value="1"/>
</dbReference>
<evidence type="ECO:0000313" key="2">
    <source>
        <dbReference type="Proteomes" id="UP000050342"/>
    </source>
</evidence>
<gene>
    <name evidence="1" type="ORF">AQS70_15090</name>
</gene>
<protein>
    <recommendedName>
        <fullName evidence="3">Lipoprotein</fullName>
    </recommendedName>
</protein>
<dbReference type="AlphaFoldDB" id="A0A0Q0XQJ8"/>
<dbReference type="OrthoDB" id="7068698at2"/>
<keyword evidence="2" id="KW-1185">Reference proteome</keyword>
<dbReference type="RefSeq" id="WP_055104227.1">
    <property type="nucleotide sequence ID" value="NZ_LLWH01000203.1"/>
</dbReference>
<name>A0A0Q0XQJ8_9PSED</name>